<accession>A0A0S3RI26</accession>
<protein>
    <submittedName>
        <fullName evidence="1">Uncharacterized protein</fullName>
    </submittedName>
</protein>
<sequence length="101" mass="12099">MREQLDQKGEEDFHHQLPQCTLNLKNVRLRAMPPVLGISPRLKSPWQLRITVTQKLCPKCFFFSELTGMLKRCKWIIFWCLYFVERYDITLVHKVHLSHTS</sequence>
<organism evidence="1 2">
    <name type="scientific">Vigna angularis var. angularis</name>
    <dbReference type="NCBI Taxonomy" id="157739"/>
    <lineage>
        <taxon>Eukaryota</taxon>
        <taxon>Viridiplantae</taxon>
        <taxon>Streptophyta</taxon>
        <taxon>Embryophyta</taxon>
        <taxon>Tracheophyta</taxon>
        <taxon>Spermatophyta</taxon>
        <taxon>Magnoliopsida</taxon>
        <taxon>eudicotyledons</taxon>
        <taxon>Gunneridae</taxon>
        <taxon>Pentapetalae</taxon>
        <taxon>rosids</taxon>
        <taxon>fabids</taxon>
        <taxon>Fabales</taxon>
        <taxon>Fabaceae</taxon>
        <taxon>Papilionoideae</taxon>
        <taxon>50 kb inversion clade</taxon>
        <taxon>NPAAA clade</taxon>
        <taxon>indigoferoid/millettioid clade</taxon>
        <taxon>Phaseoleae</taxon>
        <taxon>Vigna</taxon>
    </lineage>
</organism>
<evidence type="ECO:0000313" key="1">
    <source>
        <dbReference type="EMBL" id="BAT80275.1"/>
    </source>
</evidence>
<reference evidence="1 2" key="1">
    <citation type="journal article" date="2015" name="Sci. Rep.">
        <title>The power of single molecule real-time sequencing technology in the de novo assembly of a eukaryotic genome.</title>
        <authorList>
            <person name="Sakai H."/>
            <person name="Naito K."/>
            <person name="Ogiso-Tanaka E."/>
            <person name="Takahashi Y."/>
            <person name="Iseki K."/>
            <person name="Muto C."/>
            <person name="Satou K."/>
            <person name="Teruya K."/>
            <person name="Shiroma A."/>
            <person name="Shimoji M."/>
            <person name="Hirano T."/>
            <person name="Itoh T."/>
            <person name="Kaga A."/>
            <person name="Tomooka N."/>
        </authorList>
    </citation>
    <scope>NUCLEOTIDE SEQUENCE [LARGE SCALE GENOMIC DNA]</scope>
    <source>
        <strain evidence="2">cv. Shumari</strain>
    </source>
</reference>
<gene>
    <name evidence="1" type="primary">Vigan.02G327300</name>
    <name evidence="1" type="ORF">VIGAN_02327300</name>
</gene>
<proteinExistence type="predicted"/>
<dbReference type="AlphaFoldDB" id="A0A0S3RI26"/>
<name>A0A0S3RI26_PHAAN</name>
<dbReference type="EMBL" id="AP015035">
    <property type="protein sequence ID" value="BAT80275.1"/>
    <property type="molecule type" value="Genomic_DNA"/>
</dbReference>
<dbReference type="Proteomes" id="UP000291084">
    <property type="component" value="Chromosome 2"/>
</dbReference>
<keyword evidence="2" id="KW-1185">Reference proteome</keyword>
<evidence type="ECO:0000313" key="2">
    <source>
        <dbReference type="Proteomes" id="UP000291084"/>
    </source>
</evidence>